<evidence type="ECO:0000313" key="7">
    <source>
        <dbReference type="EnsemblMetazoa" id="KAF7493602.1"/>
    </source>
</evidence>
<organism evidence="6 9">
    <name type="scientific">Sarcoptes scabiei</name>
    <name type="common">Itch mite</name>
    <name type="synonym">Acarus scabiei</name>
    <dbReference type="NCBI Taxonomy" id="52283"/>
    <lineage>
        <taxon>Eukaryota</taxon>
        <taxon>Metazoa</taxon>
        <taxon>Ecdysozoa</taxon>
        <taxon>Arthropoda</taxon>
        <taxon>Chelicerata</taxon>
        <taxon>Arachnida</taxon>
        <taxon>Acari</taxon>
        <taxon>Acariformes</taxon>
        <taxon>Sarcoptiformes</taxon>
        <taxon>Astigmata</taxon>
        <taxon>Psoroptidia</taxon>
        <taxon>Sarcoptoidea</taxon>
        <taxon>Sarcoptidae</taxon>
        <taxon>Sarcoptinae</taxon>
        <taxon>Sarcoptes</taxon>
    </lineage>
</organism>
<evidence type="ECO:0000256" key="2">
    <source>
        <dbReference type="ARBA" id="ARBA00023242"/>
    </source>
</evidence>
<evidence type="ECO:0000313" key="9">
    <source>
        <dbReference type="Proteomes" id="UP000616769"/>
    </source>
</evidence>
<dbReference type="GO" id="GO:0006261">
    <property type="term" value="P:DNA-templated DNA replication"/>
    <property type="evidence" value="ECO:0007669"/>
    <property type="project" value="TreeGrafter"/>
</dbReference>
<dbReference type="OrthoDB" id="1291358at2759"/>
<feature type="compositionally biased region" description="Acidic residues" evidence="3">
    <location>
        <begin position="160"/>
        <end position="171"/>
    </location>
</feature>
<dbReference type="EnsemblMetazoa" id="SSS_8738s_mrna">
    <property type="protein sequence ID" value="KAF7493602.1"/>
    <property type="gene ID" value="SSS_8738"/>
</dbReference>
<dbReference type="Proteomes" id="UP000070412">
    <property type="component" value="Unassembled WGS sequence"/>
</dbReference>
<evidence type="ECO:0000313" key="5">
    <source>
        <dbReference type="EMBL" id="KAF7493602.1"/>
    </source>
</evidence>
<dbReference type="Pfam" id="PF00808">
    <property type="entry name" value="CBFD_NFYB_HMF"/>
    <property type="match status" value="1"/>
</dbReference>
<name>A0A131ZXR1_SARSC</name>
<dbReference type="Proteomes" id="UP000616769">
    <property type="component" value="Unassembled WGS sequence"/>
</dbReference>
<feature type="domain" description="Transcription factor CBF/NF-Y/archaeal histone" evidence="4">
    <location>
        <begin position="44"/>
        <end position="88"/>
    </location>
</feature>
<sequence>MDDDPNHGEDEDGNHQSHPSHQVKKITDVAPKSTTITRKKMCTTVPISRVNAIMRSCPNLTTVKNDAVALISKATESFLQDLIRNVYHHSENKSRLTYDNLADYIESSEYDFLKEIIPQRITVREYLMLQNNSFESNNNNGLDQLSSSDVGVDSERNGNEDYDEEQEEDSG</sequence>
<dbReference type="EMBL" id="JXLN01003256">
    <property type="protein sequence ID" value="KPM02890.1"/>
    <property type="molecule type" value="Genomic_DNA"/>
</dbReference>
<dbReference type="GO" id="GO:0046982">
    <property type="term" value="F:protein heterodimerization activity"/>
    <property type="evidence" value="ECO:0007669"/>
    <property type="project" value="InterPro"/>
</dbReference>
<dbReference type="Gene3D" id="1.10.20.10">
    <property type="entry name" value="Histone, subunit A"/>
    <property type="match status" value="1"/>
</dbReference>
<proteinExistence type="predicted"/>
<reference evidence="7" key="4">
    <citation type="submission" date="2022-06" db="UniProtKB">
        <authorList>
            <consortium name="EnsemblMetazoa"/>
        </authorList>
    </citation>
    <scope>IDENTIFICATION</scope>
</reference>
<reference evidence="6 9" key="1">
    <citation type="journal article" date="2015" name="Parasit. Vectors">
        <title>Draft genome of the scabies mite.</title>
        <authorList>
            <person name="Rider S.D.Jr."/>
            <person name="Morgan M.S."/>
            <person name="Arlian L.G."/>
        </authorList>
    </citation>
    <scope>NUCLEOTIDE SEQUENCE [LARGE SCALE GENOMIC DNA]</scope>
    <source>
        <strain evidence="6">Arlian Lab</strain>
    </source>
</reference>
<evidence type="ECO:0000259" key="4">
    <source>
        <dbReference type="Pfam" id="PF00808"/>
    </source>
</evidence>
<accession>A0A131ZXR1</accession>
<dbReference type="GO" id="GO:0008623">
    <property type="term" value="C:CHRAC"/>
    <property type="evidence" value="ECO:0007669"/>
    <property type="project" value="TreeGrafter"/>
</dbReference>
<dbReference type="InterPro" id="IPR050568">
    <property type="entry name" value="Transcr_DNA_Rep_Reg"/>
</dbReference>
<reference evidence="5" key="3">
    <citation type="submission" date="2020-01" db="EMBL/GenBank/DDBJ databases">
        <authorList>
            <person name="Korhonen P.K.K."/>
            <person name="Guangxu M.G."/>
            <person name="Wang T.W."/>
            <person name="Stroehlein A.J.S."/>
            <person name="Young N.D."/>
            <person name="Ang C.-S.A."/>
            <person name="Fernando D.W.F."/>
            <person name="Lu H.L."/>
            <person name="Taylor S.T."/>
            <person name="Ehtesham M.E.M."/>
            <person name="Najaraj S.H.N."/>
            <person name="Harsha G.H.G."/>
            <person name="Madugundu A.M."/>
            <person name="Renuse S.R."/>
            <person name="Holt D.H."/>
            <person name="Pandey A.P."/>
            <person name="Papenfuss A.P."/>
            <person name="Gasser R.B.G."/>
            <person name="Fischer K.F."/>
        </authorList>
    </citation>
    <scope>NUCLEOTIDE SEQUENCE</scope>
    <source>
        <strain evidence="5">SSS_KF_BRIS2020</strain>
    </source>
</reference>
<evidence type="ECO:0000313" key="6">
    <source>
        <dbReference type="EMBL" id="KPM02890.1"/>
    </source>
</evidence>
<dbReference type="PANTHER" id="PTHR10252:SF54">
    <property type="entry name" value="CHROMATIN ACCESSIBILITY COMPLEX PROTEIN 1"/>
    <property type="match status" value="1"/>
</dbReference>
<dbReference type="InterPro" id="IPR003958">
    <property type="entry name" value="CBFA_NFYB_domain"/>
</dbReference>
<feature type="region of interest" description="Disordered" evidence="3">
    <location>
        <begin position="137"/>
        <end position="171"/>
    </location>
</feature>
<gene>
    <name evidence="6" type="ORF">QR98_0013160</name>
    <name evidence="5" type="ORF">SSS_8738</name>
</gene>
<dbReference type="SUPFAM" id="SSF47113">
    <property type="entry name" value="Histone-fold"/>
    <property type="match status" value="1"/>
</dbReference>
<dbReference type="EMBL" id="WVUK01000055">
    <property type="protein sequence ID" value="KAF7493602.1"/>
    <property type="molecule type" value="Genomic_DNA"/>
</dbReference>
<evidence type="ECO:0000256" key="1">
    <source>
        <dbReference type="ARBA" id="ARBA00004123"/>
    </source>
</evidence>
<keyword evidence="2" id="KW-0539">Nucleus</keyword>
<feature type="region of interest" description="Disordered" evidence="3">
    <location>
        <begin position="1"/>
        <end position="23"/>
    </location>
</feature>
<comment type="subcellular location">
    <subcellularLocation>
        <location evidence="1">Nucleus</location>
    </subcellularLocation>
</comment>
<evidence type="ECO:0000313" key="8">
    <source>
        <dbReference type="Proteomes" id="UP000070412"/>
    </source>
</evidence>
<dbReference type="InterPro" id="IPR009072">
    <property type="entry name" value="Histone-fold"/>
</dbReference>
<protein>
    <submittedName>
        <fullName evidence="5 6">Chromatin accessibility complex protein 1</fullName>
    </submittedName>
</protein>
<evidence type="ECO:0000256" key="3">
    <source>
        <dbReference type="SAM" id="MobiDB-lite"/>
    </source>
</evidence>
<dbReference type="AlphaFoldDB" id="A0A131ZXR1"/>
<dbReference type="CDD" id="cd22924">
    <property type="entry name" value="HFD_CHRAC1-like"/>
    <property type="match status" value="1"/>
</dbReference>
<dbReference type="PANTHER" id="PTHR10252">
    <property type="entry name" value="HISTONE-LIKE TRANSCRIPTION FACTOR CCAAT-RELATED"/>
    <property type="match status" value="1"/>
</dbReference>
<reference evidence="8" key="2">
    <citation type="journal article" date="2020" name="PLoS Negl. Trop. Dis.">
        <title>High-quality nuclear genome for Sarcoptes scabiei-A critical resource for a neglected parasite.</title>
        <authorList>
            <person name="Korhonen P.K."/>
            <person name="Gasser R.B."/>
            <person name="Ma G."/>
            <person name="Wang T."/>
            <person name="Stroehlein A.J."/>
            <person name="Young N.D."/>
            <person name="Ang C.S."/>
            <person name="Fernando D.D."/>
            <person name="Lu H.C."/>
            <person name="Taylor S."/>
            <person name="Reynolds S.L."/>
            <person name="Mofiz E."/>
            <person name="Najaraj S.H."/>
            <person name="Gowda H."/>
            <person name="Madugundu A."/>
            <person name="Renuse S."/>
            <person name="Holt D."/>
            <person name="Pandey A."/>
            <person name="Papenfuss A.T."/>
            <person name="Fischer K."/>
        </authorList>
    </citation>
    <scope>NUCLEOTIDE SEQUENCE [LARGE SCALE GENOMIC DNA]</scope>
</reference>
<dbReference type="VEuPathDB" id="VectorBase:SSCA010439"/>
<keyword evidence="8" id="KW-1185">Reference proteome</keyword>
<dbReference type="OMA" id="PMSRVKT"/>